<comment type="caution">
    <text evidence="1">The sequence shown here is derived from an EMBL/GenBank/DDBJ whole genome shotgun (WGS) entry which is preliminary data.</text>
</comment>
<evidence type="ECO:0000313" key="1">
    <source>
        <dbReference type="EMBL" id="NDO78253.1"/>
    </source>
</evidence>
<name>A0A6N9QZ14_9MICC</name>
<sequence>MTEHLHHITHTHDTGYGIDTKFTCTGDRTSPCHQYPHDNAEMEAWGEADRHLFVPHDVCWLEQWMTEADCAILCGPDGELVRSGPIILTWNGDCVEWEYIKEEA</sequence>
<proteinExistence type="predicted"/>
<dbReference type="EMBL" id="WMHZ01000010">
    <property type="protein sequence ID" value="NDO78253.1"/>
    <property type="molecule type" value="Genomic_DNA"/>
</dbReference>
<protein>
    <submittedName>
        <fullName evidence="1">Uncharacterized protein</fullName>
    </submittedName>
</protein>
<dbReference type="AlphaFoldDB" id="A0A6N9QZ14"/>
<dbReference type="Proteomes" id="UP000471026">
    <property type="component" value="Unassembled WGS sequence"/>
</dbReference>
<organism evidence="1 2">
    <name type="scientific">Kocuria marina subsp. indica</name>
    <dbReference type="NCBI Taxonomy" id="1049583"/>
    <lineage>
        <taxon>Bacteria</taxon>
        <taxon>Bacillati</taxon>
        <taxon>Actinomycetota</taxon>
        <taxon>Actinomycetes</taxon>
        <taxon>Micrococcales</taxon>
        <taxon>Micrococcaceae</taxon>
        <taxon>Kocuria</taxon>
    </lineage>
</organism>
<reference evidence="1 2" key="1">
    <citation type="submission" date="2019-11" db="EMBL/GenBank/DDBJ databases">
        <title>Draft genome sequence of Kocuria indica DP-K7, a methyl red degrading Actinobacterium.</title>
        <authorList>
            <person name="Kumaran S."/>
            <person name="Tischler D."/>
            <person name="Ngo A.C.R."/>
            <person name="Schultes F."/>
        </authorList>
    </citation>
    <scope>NUCLEOTIDE SEQUENCE [LARGE SCALE GENOMIC DNA]</scope>
    <source>
        <strain evidence="1 2">DP-K7</strain>
    </source>
</reference>
<dbReference type="RefSeq" id="WP_162229619.1">
    <property type="nucleotide sequence ID" value="NZ_WMHZ01000010.1"/>
</dbReference>
<gene>
    <name evidence="1" type="ORF">GKZ75_08455</name>
</gene>
<evidence type="ECO:0000313" key="2">
    <source>
        <dbReference type="Proteomes" id="UP000471026"/>
    </source>
</evidence>
<accession>A0A6N9QZ14</accession>